<dbReference type="SUPFAM" id="SSF51395">
    <property type="entry name" value="FMN-linked oxidoreductases"/>
    <property type="match status" value="1"/>
</dbReference>
<dbReference type="GO" id="GO:0008670">
    <property type="term" value="F:2,4-dienoyl-CoA reductase (NADPH) activity"/>
    <property type="evidence" value="ECO:0007669"/>
    <property type="project" value="TreeGrafter"/>
</dbReference>
<dbReference type="PRINTS" id="PR00419">
    <property type="entry name" value="ADXRDTASE"/>
</dbReference>
<dbReference type="SUPFAM" id="SSF51905">
    <property type="entry name" value="FAD/NAD(P)-binding domain"/>
    <property type="match status" value="1"/>
</dbReference>
<dbReference type="Proteomes" id="UP000281594">
    <property type="component" value="Unassembled WGS sequence"/>
</dbReference>
<sequence length="660" mass="68272">MAASHLPLAAAPLVVGSSTLRNRLVATAHASGFVRDGLPVGGDAEYWGRLAAGGAALLVCGGTTVAPESAPRQGNILSLHRPEAVQPLRRRVEAMHAEGAVAVCQLVHLGRETLGAQSYYAPVAPAAVRSPREPTAPRALLGSEVDEVVEAFRVSSAHALEAGFDGIELHAAHGYLLEQFLSPRTNPRGDGLEVLGRVIAAVRGLSADALLGIRFSVDASEDVALTPDELAVLLPAVDPLVDYVNVTVGVRTTYVRDMATERPPVLDDLARLRPLVTRPLVASHAFRTASAIGEALAAGADLVGMARALIADPDLPRKVLTGRAAEVRPCVACNEDCRTFDPVLLCVVNPDLAPPGEPRRPAAPLVRAWDQERVTGQRVAVVGAGPAGLECALSLARAGVADVVLFEAADRLGGQLATAALAPHRTGWAALLGFYERGLSAAGVDVRLGRTAGPGAELEGFDAVVLATGAVETSPLLETGAMASSVALARGVPSLAGAAQVLVADDGFGWWPGCDVVELAVAAGVPRITFVTPGTAFAGAIPPESRVQLLERLSGTCELEILPLCTATGISSEGVTVAHRTSGGTTTVPADRVVVVGERRPRSALDCAAPLVLTVGDAVVPRRVAHAIAEGREAAVRVATAVRQRMPHSRARPLRPVIPN</sequence>
<dbReference type="InterPro" id="IPR013785">
    <property type="entry name" value="Aldolase_TIM"/>
</dbReference>
<dbReference type="GO" id="GO:0046872">
    <property type="term" value="F:metal ion binding"/>
    <property type="evidence" value="ECO:0007669"/>
    <property type="project" value="UniProtKB-KW"/>
</dbReference>
<evidence type="ECO:0000313" key="11">
    <source>
        <dbReference type="EMBL" id="RLV77379.1"/>
    </source>
</evidence>
<accession>A0A3L8RCB8</accession>
<comment type="cofactor">
    <cofactor evidence="1">
        <name>FMN</name>
        <dbReference type="ChEBI" id="CHEBI:58210"/>
    </cofactor>
</comment>
<evidence type="ECO:0000256" key="2">
    <source>
        <dbReference type="ARBA" id="ARBA00001966"/>
    </source>
</evidence>
<dbReference type="PANTHER" id="PTHR42917">
    <property type="entry name" value="2,4-DIENOYL-COA REDUCTASE"/>
    <property type="match status" value="1"/>
</dbReference>
<dbReference type="PANTHER" id="PTHR42917:SF2">
    <property type="entry name" value="2,4-DIENOYL-COA REDUCTASE [(2E)-ENOYL-COA-PRODUCING]"/>
    <property type="match status" value="1"/>
</dbReference>
<evidence type="ECO:0000256" key="7">
    <source>
        <dbReference type="ARBA" id="ARBA00023002"/>
    </source>
</evidence>
<comment type="similarity">
    <text evidence="3">In the N-terminal section; belongs to the NADH:flavin oxidoreductase/NADH oxidase family.</text>
</comment>
<evidence type="ECO:0000259" key="10">
    <source>
        <dbReference type="Pfam" id="PF00724"/>
    </source>
</evidence>
<dbReference type="Pfam" id="PF13450">
    <property type="entry name" value="NAD_binding_8"/>
    <property type="match status" value="1"/>
</dbReference>
<keyword evidence="4" id="KW-0285">Flavoprotein</keyword>
<dbReference type="AlphaFoldDB" id="A0A3L8RCB8"/>
<dbReference type="Gene3D" id="3.50.50.60">
    <property type="entry name" value="FAD/NAD(P)-binding domain"/>
    <property type="match status" value="1"/>
</dbReference>
<dbReference type="Gene3D" id="3.20.20.70">
    <property type="entry name" value="Aldolase class I"/>
    <property type="match status" value="1"/>
</dbReference>
<name>A0A3L8RCB8_STRRN</name>
<dbReference type="EMBL" id="QYCY01000001">
    <property type="protein sequence ID" value="RLV77379.1"/>
    <property type="molecule type" value="Genomic_DNA"/>
</dbReference>
<keyword evidence="9" id="KW-0411">Iron-sulfur</keyword>
<dbReference type="GO" id="GO:0051536">
    <property type="term" value="F:iron-sulfur cluster binding"/>
    <property type="evidence" value="ECO:0007669"/>
    <property type="project" value="UniProtKB-KW"/>
</dbReference>
<keyword evidence="7" id="KW-0560">Oxidoreductase</keyword>
<keyword evidence="8" id="KW-0408">Iron</keyword>
<comment type="cofactor">
    <cofactor evidence="2">
        <name>[4Fe-4S] cluster</name>
        <dbReference type="ChEBI" id="CHEBI:49883"/>
    </cofactor>
</comment>
<reference evidence="11 12" key="1">
    <citation type="journal article" date="2018" name="J. Biol. Chem.">
        <title>Discovery of the actinoplanic acid pathway in Streptomyces rapamycinicus reveals a genetically conserved synergism with rapamycin.</title>
        <authorList>
            <person name="Mrak P."/>
            <person name="Krastel P."/>
            <person name="Pivk Lukancic P."/>
            <person name="Tao J."/>
            <person name="Pistorius D."/>
            <person name="Moore C.M."/>
        </authorList>
    </citation>
    <scope>NUCLEOTIDE SEQUENCE [LARGE SCALE GENOMIC DNA]</scope>
    <source>
        <strain evidence="11 12">NRRL 5491</strain>
    </source>
</reference>
<evidence type="ECO:0000256" key="4">
    <source>
        <dbReference type="ARBA" id="ARBA00022630"/>
    </source>
</evidence>
<organism evidence="11 12">
    <name type="scientific">Streptomyces rapamycinicus (strain ATCC 29253 / DSM 41530 / NRRL 5491 / AYB-994)</name>
    <name type="common">Streptomyces hygroscopicus (strain ATCC 29253)</name>
    <dbReference type="NCBI Taxonomy" id="1343740"/>
    <lineage>
        <taxon>Bacteria</taxon>
        <taxon>Bacillati</taxon>
        <taxon>Actinomycetota</taxon>
        <taxon>Actinomycetes</taxon>
        <taxon>Kitasatosporales</taxon>
        <taxon>Streptomycetaceae</taxon>
        <taxon>Streptomyces</taxon>
        <taxon>Streptomyces violaceusniger group</taxon>
    </lineage>
</organism>
<evidence type="ECO:0000256" key="5">
    <source>
        <dbReference type="ARBA" id="ARBA00022643"/>
    </source>
</evidence>
<dbReference type="Pfam" id="PF00724">
    <property type="entry name" value="Oxidored_FMN"/>
    <property type="match status" value="1"/>
</dbReference>
<dbReference type="SUPFAM" id="SSF51971">
    <property type="entry name" value="Nucleotide-binding domain"/>
    <property type="match status" value="1"/>
</dbReference>
<dbReference type="InterPro" id="IPR036188">
    <property type="entry name" value="FAD/NAD-bd_sf"/>
</dbReference>
<dbReference type="Gene3D" id="3.40.50.720">
    <property type="entry name" value="NAD(P)-binding Rossmann-like Domain"/>
    <property type="match status" value="1"/>
</dbReference>
<keyword evidence="6" id="KW-0479">Metal-binding</keyword>
<proteinExistence type="inferred from homology"/>
<dbReference type="GO" id="GO:0033543">
    <property type="term" value="P:fatty acid beta-oxidation, unsaturated, even number, reductase/isomerase pathway"/>
    <property type="evidence" value="ECO:0007669"/>
    <property type="project" value="TreeGrafter"/>
</dbReference>
<feature type="domain" description="NADH:flavin oxidoreductase/NADH oxidase N-terminal" evidence="10">
    <location>
        <begin position="11"/>
        <end position="325"/>
    </location>
</feature>
<dbReference type="RefSeq" id="WP_121823913.1">
    <property type="nucleotide sequence ID" value="NZ_CP085193.1"/>
</dbReference>
<evidence type="ECO:0000256" key="8">
    <source>
        <dbReference type="ARBA" id="ARBA00023004"/>
    </source>
</evidence>
<keyword evidence="5" id="KW-0288">FMN</keyword>
<dbReference type="InterPro" id="IPR051793">
    <property type="entry name" value="NADH:flavin_oxidoreductase"/>
</dbReference>
<dbReference type="GO" id="GO:0010181">
    <property type="term" value="F:FMN binding"/>
    <property type="evidence" value="ECO:0007669"/>
    <property type="project" value="InterPro"/>
</dbReference>
<comment type="caution">
    <text evidence="11">The sequence shown here is derived from an EMBL/GenBank/DDBJ whole genome shotgun (WGS) entry which is preliminary data.</text>
</comment>
<evidence type="ECO:0000256" key="1">
    <source>
        <dbReference type="ARBA" id="ARBA00001917"/>
    </source>
</evidence>
<evidence type="ECO:0000256" key="6">
    <source>
        <dbReference type="ARBA" id="ARBA00022723"/>
    </source>
</evidence>
<evidence type="ECO:0000256" key="9">
    <source>
        <dbReference type="ARBA" id="ARBA00023014"/>
    </source>
</evidence>
<gene>
    <name evidence="11" type="ORF">D3C57_103380</name>
</gene>
<dbReference type="InterPro" id="IPR001155">
    <property type="entry name" value="OxRdtase_FMN_N"/>
</dbReference>
<evidence type="ECO:0000256" key="3">
    <source>
        <dbReference type="ARBA" id="ARBA00011048"/>
    </source>
</evidence>
<evidence type="ECO:0000313" key="12">
    <source>
        <dbReference type="Proteomes" id="UP000281594"/>
    </source>
</evidence>
<protein>
    <recommendedName>
        <fullName evidence="10">NADH:flavin oxidoreductase/NADH oxidase N-terminal domain-containing protein</fullName>
    </recommendedName>
</protein>